<dbReference type="InterPro" id="IPR023885">
    <property type="entry name" value="4Fe4S-binding_SPASM_dom"/>
</dbReference>
<protein>
    <submittedName>
        <fullName evidence="8">Radical SAM protein</fullName>
    </submittedName>
</protein>
<accession>A0A7V9AA38</accession>
<dbReference type="Gene3D" id="3.20.20.70">
    <property type="entry name" value="Aldolase class I"/>
    <property type="match status" value="1"/>
</dbReference>
<dbReference type="GO" id="GO:0046872">
    <property type="term" value="F:metal ion binding"/>
    <property type="evidence" value="ECO:0007669"/>
    <property type="project" value="UniProtKB-KW"/>
</dbReference>
<dbReference type="Pfam" id="PF04055">
    <property type="entry name" value="Radical_SAM"/>
    <property type="match status" value="1"/>
</dbReference>
<evidence type="ECO:0000259" key="6">
    <source>
        <dbReference type="Pfam" id="PF04055"/>
    </source>
</evidence>
<dbReference type="Pfam" id="PF13186">
    <property type="entry name" value="SPASM"/>
    <property type="match status" value="1"/>
</dbReference>
<reference evidence="8 9" key="1">
    <citation type="submission" date="2020-07" db="EMBL/GenBank/DDBJ databases">
        <title>Thermogemmata thermophila gen. nov., sp. nov., a novel moderate thermophilic planctomycete from a Kamchatka hot spring.</title>
        <authorList>
            <person name="Elcheninov A.G."/>
            <person name="Podosokorskaya O.A."/>
            <person name="Kovaleva O.L."/>
            <person name="Novikov A."/>
            <person name="Bonch-Osmolovskaya E.A."/>
            <person name="Toshchakov S.V."/>
            <person name="Kublanov I.V."/>
        </authorList>
    </citation>
    <scope>NUCLEOTIDE SEQUENCE [LARGE SCALE GENOMIC DNA]</scope>
    <source>
        <strain evidence="8 9">2918</strain>
    </source>
</reference>
<feature type="domain" description="Radical SAM core" evidence="6">
    <location>
        <begin position="31"/>
        <end position="139"/>
    </location>
</feature>
<sequence>MGSTLSRDWIQHDSRCSKRRTFRPDYLSFAPTYQCNLACPHCCVPIEWTDQLDVTAALRFLEQCPSEGIRRLGFTGGEPFLCPDFLITITRRAAKLGFRFDKLMTNGVWFEEEQHLRRVLTQLRDAGYHGKIGLSVDKFHGVHTEKLAQFCRIVRDVFASDTILSLSYASRSPDTGLEPIQRLARALNAVVEYSPVLGRYLLVSDTLTMTLCWNHLAPVERAENLPGQPWDGKWFIEDYCEGPGQALIVNPRGDVKPCCGFASDLDQLTIGNIYRDDVRTIIRRARRHPVVGTIFRHGLSALRDQILAENPAALPGATSNHCFFCWYILTRGLVKGVPGGGGQVGRWTKPPVPEAAHLVPLGTERVPRAVRAPNASGKRYPG</sequence>
<evidence type="ECO:0000256" key="2">
    <source>
        <dbReference type="ARBA" id="ARBA00022691"/>
    </source>
</evidence>
<organism evidence="8 9">
    <name type="scientific">Thermogemmata fonticola</name>
    <dbReference type="NCBI Taxonomy" id="2755323"/>
    <lineage>
        <taxon>Bacteria</taxon>
        <taxon>Pseudomonadati</taxon>
        <taxon>Planctomycetota</taxon>
        <taxon>Planctomycetia</taxon>
        <taxon>Gemmatales</taxon>
        <taxon>Gemmataceae</taxon>
        <taxon>Thermogemmata</taxon>
    </lineage>
</organism>
<proteinExistence type="predicted"/>
<evidence type="ECO:0000256" key="1">
    <source>
        <dbReference type="ARBA" id="ARBA00001966"/>
    </source>
</evidence>
<gene>
    <name evidence="8" type="ORF">H0921_00530</name>
</gene>
<evidence type="ECO:0000313" key="8">
    <source>
        <dbReference type="EMBL" id="MBA2224643.1"/>
    </source>
</evidence>
<dbReference type="AlphaFoldDB" id="A0A7V9AA38"/>
<evidence type="ECO:0000313" key="9">
    <source>
        <dbReference type="Proteomes" id="UP000542342"/>
    </source>
</evidence>
<evidence type="ECO:0000256" key="5">
    <source>
        <dbReference type="ARBA" id="ARBA00023014"/>
    </source>
</evidence>
<keyword evidence="2" id="KW-0949">S-adenosyl-L-methionine</keyword>
<dbReference type="InterPro" id="IPR050377">
    <property type="entry name" value="Radical_SAM_PqqE_MftC-like"/>
</dbReference>
<comment type="cofactor">
    <cofactor evidence="1">
        <name>[4Fe-4S] cluster</name>
        <dbReference type="ChEBI" id="CHEBI:49883"/>
    </cofactor>
</comment>
<dbReference type="InterPro" id="IPR013785">
    <property type="entry name" value="Aldolase_TIM"/>
</dbReference>
<dbReference type="SUPFAM" id="SSF102114">
    <property type="entry name" value="Radical SAM enzymes"/>
    <property type="match status" value="1"/>
</dbReference>
<dbReference type="CDD" id="cd21109">
    <property type="entry name" value="SPASM"/>
    <property type="match status" value="1"/>
</dbReference>
<comment type="caution">
    <text evidence="8">The sequence shown here is derived from an EMBL/GenBank/DDBJ whole genome shotgun (WGS) entry which is preliminary data.</text>
</comment>
<dbReference type="GO" id="GO:0051536">
    <property type="term" value="F:iron-sulfur cluster binding"/>
    <property type="evidence" value="ECO:0007669"/>
    <property type="project" value="UniProtKB-KW"/>
</dbReference>
<dbReference type="PANTHER" id="PTHR11228">
    <property type="entry name" value="RADICAL SAM DOMAIN PROTEIN"/>
    <property type="match status" value="1"/>
</dbReference>
<keyword evidence="3" id="KW-0479">Metal-binding</keyword>
<keyword evidence="4" id="KW-0408">Iron</keyword>
<feature type="domain" description="4Fe4S-binding SPASM" evidence="7">
    <location>
        <begin position="240"/>
        <end position="286"/>
    </location>
</feature>
<dbReference type="EMBL" id="JACEFB010000001">
    <property type="protein sequence ID" value="MBA2224643.1"/>
    <property type="molecule type" value="Genomic_DNA"/>
</dbReference>
<keyword evidence="5" id="KW-0411">Iron-sulfur</keyword>
<name>A0A7V9AA38_9BACT</name>
<dbReference type="PANTHER" id="PTHR11228:SF7">
    <property type="entry name" value="PQQA PEPTIDE CYCLASE"/>
    <property type="match status" value="1"/>
</dbReference>
<dbReference type="SFLD" id="SFLDS00029">
    <property type="entry name" value="Radical_SAM"/>
    <property type="match status" value="1"/>
</dbReference>
<dbReference type="SFLD" id="SFLDG01067">
    <property type="entry name" value="SPASM/twitch_domain_containing"/>
    <property type="match status" value="1"/>
</dbReference>
<dbReference type="Proteomes" id="UP000542342">
    <property type="component" value="Unassembled WGS sequence"/>
</dbReference>
<dbReference type="GO" id="GO:0003824">
    <property type="term" value="F:catalytic activity"/>
    <property type="evidence" value="ECO:0007669"/>
    <property type="project" value="InterPro"/>
</dbReference>
<evidence type="ECO:0000256" key="4">
    <source>
        <dbReference type="ARBA" id="ARBA00023004"/>
    </source>
</evidence>
<dbReference type="InterPro" id="IPR058240">
    <property type="entry name" value="rSAM_sf"/>
</dbReference>
<dbReference type="InterPro" id="IPR007197">
    <property type="entry name" value="rSAM"/>
</dbReference>
<keyword evidence="9" id="KW-1185">Reference proteome</keyword>
<evidence type="ECO:0000259" key="7">
    <source>
        <dbReference type="Pfam" id="PF13186"/>
    </source>
</evidence>
<dbReference type="CDD" id="cd01335">
    <property type="entry name" value="Radical_SAM"/>
    <property type="match status" value="1"/>
</dbReference>
<evidence type="ECO:0000256" key="3">
    <source>
        <dbReference type="ARBA" id="ARBA00022723"/>
    </source>
</evidence>